<dbReference type="AlphaFoldDB" id="A0A1B9NXT1"/>
<accession>A0A1B9NXT1</accession>
<proteinExistence type="predicted"/>
<sequence length="357" mass="40370">MNKNTLFICGLLMVSAVTFHWIMRDNTSSKIVSTFPLKKSHPSPKQDPISPLKTVFKKNIDSQKKPESQRRQDIPQELSTQFSLLSKAYANDIAYPSYSMPLLSGDLNYLEPNHFSVVNIPVLDGTHTASLSLKKYRFDYPEPIVVTLNSDLAVDHIEYELLNPETRKSLTTQYTQELTTRFIAKKEWPQEIRIKATITFLNGKDIITTDIQFSNPVAYVESINAPYSAGSNMILPLNVNTKQPGNYRIRANLYLANGKPIASLTHKTKLSTGNSIFELKAHHSVLKGIQGELELRNITVEKMSDFPGEKTRYGASKEAVFPIPSFDLSGLSDEPYEIPEQDKERLQFLNDIAQQNE</sequence>
<protein>
    <submittedName>
        <fullName evidence="1">Uncharacterized protein</fullName>
    </submittedName>
</protein>
<dbReference type="EMBL" id="MAJU01000012">
    <property type="protein sequence ID" value="OCH20469.1"/>
    <property type="molecule type" value="Genomic_DNA"/>
</dbReference>
<organism evidence="1 2">
    <name type="scientific">Aliivibrio logei</name>
    <name type="common">Vibrio logei</name>
    <dbReference type="NCBI Taxonomy" id="688"/>
    <lineage>
        <taxon>Bacteria</taxon>
        <taxon>Pseudomonadati</taxon>
        <taxon>Pseudomonadota</taxon>
        <taxon>Gammaproteobacteria</taxon>
        <taxon>Vibrionales</taxon>
        <taxon>Vibrionaceae</taxon>
        <taxon>Aliivibrio</taxon>
    </lineage>
</organism>
<name>A0A1B9NXT1_ALILO</name>
<evidence type="ECO:0000313" key="1">
    <source>
        <dbReference type="EMBL" id="OCH20469.1"/>
    </source>
</evidence>
<dbReference type="RefSeq" id="WP_065611562.1">
    <property type="nucleotide sequence ID" value="NZ_CAWMPN010000012.1"/>
</dbReference>
<dbReference type="OrthoDB" id="5759974at2"/>
<dbReference type="Proteomes" id="UP000093523">
    <property type="component" value="Unassembled WGS sequence"/>
</dbReference>
<evidence type="ECO:0000313" key="2">
    <source>
        <dbReference type="Proteomes" id="UP000093523"/>
    </source>
</evidence>
<reference evidence="1 2" key="1">
    <citation type="submission" date="2016-06" db="EMBL/GenBank/DDBJ databases">
        <authorList>
            <person name="Kjaerup R.B."/>
            <person name="Dalgaard T.S."/>
            <person name="Juul-Madsen H.R."/>
        </authorList>
    </citation>
    <scope>NUCLEOTIDE SEQUENCE [LARGE SCALE GENOMIC DNA]</scope>
    <source>
        <strain evidence="1 2">1S159</strain>
    </source>
</reference>
<comment type="caution">
    <text evidence="1">The sequence shown here is derived from an EMBL/GenBank/DDBJ whole genome shotgun (WGS) entry which is preliminary data.</text>
</comment>
<gene>
    <name evidence="1" type="ORF">A6E04_14850</name>
</gene>